<comment type="caution">
    <text evidence="1">The sequence shown here is derived from an EMBL/GenBank/DDBJ whole genome shotgun (WGS) entry which is preliminary data.</text>
</comment>
<keyword evidence="2" id="KW-1185">Reference proteome</keyword>
<dbReference type="EMBL" id="CAKXAJ010025422">
    <property type="protein sequence ID" value="CAH2239198.1"/>
    <property type="molecule type" value="Genomic_DNA"/>
</dbReference>
<evidence type="ECO:0000313" key="1">
    <source>
        <dbReference type="EMBL" id="CAH2239198.1"/>
    </source>
</evidence>
<sequence length="116" mass="14102">MQSPGSLIAKYLQKNKNGATTFTDIVQHLQDEHLDACNQSSEELSRTLESILADAATLRFLERKGSRFMHWVVKEMSRMSRGCCRRPCRRRIRRRRRSRRRRRRCPRRRRRRCRCR</sequence>
<dbReference type="AlphaFoldDB" id="A0A8S4RNR8"/>
<proteinExistence type="predicted"/>
<name>A0A8S4RNR8_9NEOP</name>
<accession>A0A8S4RNR8</accession>
<protein>
    <submittedName>
        <fullName evidence="1">Jg7851 protein</fullName>
    </submittedName>
</protein>
<organism evidence="1 2">
    <name type="scientific">Pararge aegeria aegeria</name>
    <dbReference type="NCBI Taxonomy" id="348720"/>
    <lineage>
        <taxon>Eukaryota</taxon>
        <taxon>Metazoa</taxon>
        <taxon>Ecdysozoa</taxon>
        <taxon>Arthropoda</taxon>
        <taxon>Hexapoda</taxon>
        <taxon>Insecta</taxon>
        <taxon>Pterygota</taxon>
        <taxon>Neoptera</taxon>
        <taxon>Endopterygota</taxon>
        <taxon>Lepidoptera</taxon>
        <taxon>Glossata</taxon>
        <taxon>Ditrysia</taxon>
        <taxon>Papilionoidea</taxon>
        <taxon>Nymphalidae</taxon>
        <taxon>Satyrinae</taxon>
        <taxon>Satyrini</taxon>
        <taxon>Parargina</taxon>
        <taxon>Pararge</taxon>
    </lineage>
</organism>
<reference evidence="1" key="1">
    <citation type="submission" date="2022-03" db="EMBL/GenBank/DDBJ databases">
        <authorList>
            <person name="Lindestad O."/>
        </authorList>
    </citation>
    <scope>NUCLEOTIDE SEQUENCE</scope>
</reference>
<evidence type="ECO:0000313" key="2">
    <source>
        <dbReference type="Proteomes" id="UP000838756"/>
    </source>
</evidence>
<gene>
    <name evidence="1" type="primary">jg7851</name>
    <name evidence="1" type="ORF">PAEG_LOCUS16040</name>
</gene>
<dbReference type="OrthoDB" id="6926547at2759"/>
<dbReference type="Proteomes" id="UP000838756">
    <property type="component" value="Unassembled WGS sequence"/>
</dbReference>